<keyword evidence="3" id="KW-1185">Reference proteome</keyword>
<protein>
    <submittedName>
        <fullName evidence="2">Uncharacterized protein</fullName>
    </submittedName>
</protein>
<keyword evidence="1" id="KW-0175">Coiled coil</keyword>
<feature type="coiled-coil region" evidence="1">
    <location>
        <begin position="21"/>
        <end position="55"/>
    </location>
</feature>
<feature type="coiled-coil region" evidence="1">
    <location>
        <begin position="81"/>
        <end position="119"/>
    </location>
</feature>
<dbReference type="AlphaFoldDB" id="A0AA42DNK9"/>
<name>A0AA42DNK9_9FIRM</name>
<comment type="caution">
    <text evidence="2">The sequence shown here is derived from an EMBL/GenBank/DDBJ whole genome shotgun (WGS) entry which is preliminary data.</text>
</comment>
<accession>A0AA42DNK9</accession>
<evidence type="ECO:0000256" key="1">
    <source>
        <dbReference type="SAM" id="Coils"/>
    </source>
</evidence>
<reference evidence="2" key="1">
    <citation type="journal article" date="2023" name="Int. J. Syst. Evol. Microbiol.">
        <title>&lt;i&gt;Holtiella tumoricola&lt;/i&gt; gen. nov. sp. nov., isolated from a human clinical sample.</title>
        <authorList>
            <person name="Allen-Vercoe E."/>
            <person name="Daigneault M.C."/>
            <person name="Vancuren S.J."/>
            <person name="Cochrane K."/>
            <person name="O'Neal L.L."/>
            <person name="Sankaranarayanan K."/>
            <person name="Lawson P.A."/>
        </authorList>
    </citation>
    <scope>NUCLEOTIDE SEQUENCE</scope>
    <source>
        <strain evidence="2">CC70A</strain>
    </source>
</reference>
<proteinExistence type="predicted"/>
<gene>
    <name evidence="2" type="ORF">PBV87_12760</name>
</gene>
<evidence type="ECO:0000313" key="3">
    <source>
        <dbReference type="Proteomes" id="UP001169242"/>
    </source>
</evidence>
<evidence type="ECO:0000313" key="2">
    <source>
        <dbReference type="EMBL" id="MDA3732359.1"/>
    </source>
</evidence>
<sequence length="167" mass="19823">MNKRMKKKTSNCKALTTKERVKNQQVTLHQLFIEIDNLEKENIELNKAVANLSDIIMAKEELITQKDQSIKAMCMNSADKIRELEELVEFHKKDATTANASYEAQIKETERIYHMYEVERDRANDLLMDKNQAEDVAIYWKKKTDHYKNLYHQCINKSWWKRVLNIG</sequence>
<dbReference type="Proteomes" id="UP001169242">
    <property type="component" value="Unassembled WGS sequence"/>
</dbReference>
<dbReference type="RefSeq" id="WP_271012539.1">
    <property type="nucleotide sequence ID" value="NZ_JAQIFT010000047.1"/>
</dbReference>
<dbReference type="EMBL" id="JAQIFT010000047">
    <property type="protein sequence ID" value="MDA3732359.1"/>
    <property type="molecule type" value="Genomic_DNA"/>
</dbReference>
<organism evidence="2 3">
    <name type="scientific">Holtiella tumoricola</name>
    <dbReference type="NCBI Taxonomy" id="3018743"/>
    <lineage>
        <taxon>Bacteria</taxon>
        <taxon>Bacillati</taxon>
        <taxon>Bacillota</taxon>
        <taxon>Clostridia</taxon>
        <taxon>Lachnospirales</taxon>
        <taxon>Cellulosilyticaceae</taxon>
        <taxon>Holtiella</taxon>
    </lineage>
</organism>